<name>A0A0N1FAU1_9HYPH</name>
<feature type="signal peptide" evidence="1">
    <location>
        <begin position="1"/>
        <end position="24"/>
    </location>
</feature>
<dbReference type="AlphaFoldDB" id="A0A0N1FAU1"/>
<dbReference type="EMBL" id="LGSZ01000095">
    <property type="protein sequence ID" value="KPH73710.1"/>
    <property type="molecule type" value="Genomic_DNA"/>
</dbReference>
<reference evidence="2 3" key="1">
    <citation type="submission" date="2015-07" db="EMBL/GenBank/DDBJ databases">
        <title>Whole genome sequencing of Bosea vaviloviae isolated from cave pool.</title>
        <authorList>
            <person name="Tan N.E.H."/>
            <person name="Lee Y.P."/>
            <person name="Gan H.M."/>
            <person name="Barton H."/>
            <person name="Savka M.A."/>
        </authorList>
    </citation>
    <scope>NUCLEOTIDE SEQUENCE [LARGE SCALE GENOMIC DNA]</scope>
    <source>
        <strain evidence="2 3">SD260</strain>
    </source>
</reference>
<protein>
    <submittedName>
        <fullName evidence="2">Uncharacterized protein</fullName>
    </submittedName>
</protein>
<gene>
    <name evidence="2" type="ORF">AE618_26675</name>
</gene>
<feature type="chain" id="PRO_5005871024" evidence="1">
    <location>
        <begin position="25"/>
        <end position="75"/>
    </location>
</feature>
<dbReference type="Proteomes" id="UP000037822">
    <property type="component" value="Unassembled WGS sequence"/>
</dbReference>
<proteinExistence type="predicted"/>
<comment type="caution">
    <text evidence="2">The sequence shown here is derived from an EMBL/GenBank/DDBJ whole genome shotgun (WGS) entry which is preliminary data.</text>
</comment>
<dbReference type="PATRIC" id="fig|1526658.3.peg.4881"/>
<sequence length="75" mass="8589">MWIRAFAVAAALGWAGLSGGGASAAPVAAVPGLSDESGVEQVQWHRGRRCWWETRRFRDHRGRWQTRRIQVCRRW</sequence>
<keyword evidence="1" id="KW-0732">Signal</keyword>
<dbReference type="OrthoDB" id="8164084at2"/>
<accession>A0A0N1FAU1</accession>
<keyword evidence="3" id="KW-1185">Reference proteome</keyword>
<evidence type="ECO:0000313" key="2">
    <source>
        <dbReference type="EMBL" id="KPH73710.1"/>
    </source>
</evidence>
<evidence type="ECO:0000313" key="3">
    <source>
        <dbReference type="Proteomes" id="UP000037822"/>
    </source>
</evidence>
<evidence type="ECO:0000256" key="1">
    <source>
        <dbReference type="SAM" id="SignalP"/>
    </source>
</evidence>
<organism evidence="2 3">
    <name type="scientific">Bosea vaviloviae</name>
    <dbReference type="NCBI Taxonomy" id="1526658"/>
    <lineage>
        <taxon>Bacteria</taxon>
        <taxon>Pseudomonadati</taxon>
        <taxon>Pseudomonadota</taxon>
        <taxon>Alphaproteobacteria</taxon>
        <taxon>Hyphomicrobiales</taxon>
        <taxon>Boseaceae</taxon>
        <taxon>Bosea</taxon>
    </lineage>
</organism>
<dbReference type="RefSeq" id="WP_054212067.1">
    <property type="nucleotide sequence ID" value="NZ_LGSZ01000095.1"/>
</dbReference>